<name>A0A0C3AK40_PILCF</name>
<dbReference type="GO" id="GO:0006094">
    <property type="term" value="P:gluconeogenesis"/>
    <property type="evidence" value="ECO:0007669"/>
    <property type="project" value="UniProtKB-UniPathway"/>
</dbReference>
<dbReference type="PROSITE" id="PS00171">
    <property type="entry name" value="TIM_1"/>
    <property type="match status" value="1"/>
</dbReference>
<evidence type="ECO:0000256" key="10">
    <source>
        <dbReference type="ARBA" id="ARBA00023235"/>
    </source>
</evidence>
<dbReference type="InterPro" id="IPR022896">
    <property type="entry name" value="TrioseP_Isoase_bac/euk"/>
</dbReference>
<evidence type="ECO:0000313" key="12">
    <source>
        <dbReference type="EMBL" id="KIM74228.1"/>
    </source>
</evidence>
<dbReference type="PANTHER" id="PTHR21139">
    <property type="entry name" value="TRIOSEPHOSPHATE ISOMERASE"/>
    <property type="match status" value="1"/>
</dbReference>
<dbReference type="AlphaFoldDB" id="A0A0C3AK40"/>
<dbReference type="EC" id="5.3.1.1" evidence="6 11"/>
<evidence type="ECO:0000256" key="5">
    <source>
        <dbReference type="ARBA" id="ARBA00011738"/>
    </source>
</evidence>
<sequence>MSRQFFVGGNFKMNPCSQAEKIALVKILNEADLDPSTEVILAPPSLYLIPLLETVKKGIKVSAQNCFNKNSGAYTGEISPTQLANAGIPFVILGHSERRTLFHETSELVAEKTRAALDASLSVILCVGETLQERESGQTTAVVESQLKAVVDLLKENDWSKVVIAYEPVWAIGTGKVATPAQAQETQAEIRSYLSKAVSPSVAANTRIIYGGSVNAKNCRELATLPDVDGFLVGGASLKPEFVDIVNSRRAN</sequence>
<dbReference type="FunCoup" id="A0A0C3AK40">
    <property type="interactions" value="539"/>
</dbReference>
<dbReference type="PROSITE" id="PS51440">
    <property type="entry name" value="TIM_2"/>
    <property type="match status" value="1"/>
</dbReference>
<evidence type="ECO:0000256" key="2">
    <source>
        <dbReference type="ARBA" id="ARBA00004680"/>
    </source>
</evidence>
<dbReference type="InterPro" id="IPR000652">
    <property type="entry name" value="Triosephosphate_isomerase"/>
</dbReference>
<dbReference type="UniPathway" id="UPA00109">
    <property type="reaction ID" value="UER00189"/>
</dbReference>
<evidence type="ECO:0000256" key="9">
    <source>
        <dbReference type="ARBA" id="ARBA00023152"/>
    </source>
</evidence>
<keyword evidence="9 11" id="KW-0324">Glycolysis</keyword>
<dbReference type="GO" id="GO:0006096">
    <property type="term" value="P:glycolytic process"/>
    <property type="evidence" value="ECO:0007669"/>
    <property type="project" value="UniProtKB-UniPathway"/>
</dbReference>
<evidence type="ECO:0000256" key="11">
    <source>
        <dbReference type="RuleBase" id="RU363013"/>
    </source>
</evidence>
<dbReference type="FunFam" id="3.20.20.70:FF:000025">
    <property type="entry name" value="Triosephosphate isomerase"/>
    <property type="match status" value="1"/>
</dbReference>
<evidence type="ECO:0000256" key="1">
    <source>
        <dbReference type="ARBA" id="ARBA00000474"/>
    </source>
</evidence>
<dbReference type="OrthoDB" id="6715177at2759"/>
<dbReference type="Pfam" id="PF00121">
    <property type="entry name" value="TIM"/>
    <property type="match status" value="1"/>
</dbReference>
<dbReference type="InParanoid" id="A0A0C3AK40"/>
<comment type="catalytic activity">
    <reaction evidence="1 11">
        <text>D-glyceraldehyde 3-phosphate = dihydroxyacetone phosphate</text>
        <dbReference type="Rhea" id="RHEA:18585"/>
        <dbReference type="ChEBI" id="CHEBI:57642"/>
        <dbReference type="ChEBI" id="CHEBI:59776"/>
        <dbReference type="EC" id="5.3.1.1"/>
    </reaction>
</comment>
<evidence type="ECO:0000256" key="6">
    <source>
        <dbReference type="ARBA" id="ARBA00011940"/>
    </source>
</evidence>
<dbReference type="Proteomes" id="UP000054166">
    <property type="component" value="Unassembled WGS sequence"/>
</dbReference>
<dbReference type="InterPro" id="IPR013785">
    <property type="entry name" value="Aldolase_TIM"/>
</dbReference>
<dbReference type="HOGENOM" id="CLU_024251_2_3_1"/>
<dbReference type="NCBIfam" id="TIGR00419">
    <property type="entry name" value="tim"/>
    <property type="match status" value="1"/>
</dbReference>
<dbReference type="EMBL" id="KN833064">
    <property type="protein sequence ID" value="KIM74228.1"/>
    <property type="molecule type" value="Genomic_DNA"/>
</dbReference>
<comment type="pathway">
    <text evidence="2 11">Carbohydrate degradation; glycolysis; D-glyceraldehyde 3-phosphate from glycerone phosphate: step 1/1.</text>
</comment>
<evidence type="ECO:0000256" key="8">
    <source>
        <dbReference type="ARBA" id="ARBA00022432"/>
    </source>
</evidence>
<dbReference type="PANTHER" id="PTHR21139:SF41">
    <property type="entry name" value="TRIOSEPHOSPHATE ISOMERASE"/>
    <property type="match status" value="1"/>
</dbReference>
<reference evidence="12 13" key="1">
    <citation type="submission" date="2014-04" db="EMBL/GenBank/DDBJ databases">
        <authorList>
            <consortium name="DOE Joint Genome Institute"/>
            <person name="Kuo A."/>
            <person name="Tarkka M."/>
            <person name="Buscot F."/>
            <person name="Kohler A."/>
            <person name="Nagy L.G."/>
            <person name="Floudas D."/>
            <person name="Copeland A."/>
            <person name="Barry K.W."/>
            <person name="Cichocki N."/>
            <person name="Veneault-Fourrey C."/>
            <person name="LaButti K."/>
            <person name="Lindquist E.A."/>
            <person name="Lipzen A."/>
            <person name="Lundell T."/>
            <person name="Morin E."/>
            <person name="Murat C."/>
            <person name="Sun H."/>
            <person name="Tunlid A."/>
            <person name="Henrissat B."/>
            <person name="Grigoriev I.V."/>
            <person name="Hibbett D.S."/>
            <person name="Martin F."/>
            <person name="Nordberg H.P."/>
            <person name="Cantor M.N."/>
            <person name="Hua S.X."/>
        </authorList>
    </citation>
    <scope>NUCLEOTIDE SEQUENCE [LARGE SCALE GENOMIC DNA]</scope>
    <source>
        <strain evidence="12 13">F 1598</strain>
    </source>
</reference>
<organism evidence="12 13">
    <name type="scientific">Piloderma croceum (strain F 1598)</name>
    <dbReference type="NCBI Taxonomy" id="765440"/>
    <lineage>
        <taxon>Eukaryota</taxon>
        <taxon>Fungi</taxon>
        <taxon>Dikarya</taxon>
        <taxon>Basidiomycota</taxon>
        <taxon>Agaricomycotina</taxon>
        <taxon>Agaricomycetes</taxon>
        <taxon>Agaricomycetidae</taxon>
        <taxon>Atheliales</taxon>
        <taxon>Atheliaceae</taxon>
        <taxon>Piloderma</taxon>
    </lineage>
</organism>
<proteinExistence type="inferred from homology"/>
<dbReference type="HAMAP" id="MF_00147_B">
    <property type="entry name" value="TIM_B"/>
    <property type="match status" value="1"/>
</dbReference>
<dbReference type="STRING" id="765440.A0A0C3AK40"/>
<dbReference type="GO" id="GO:0005829">
    <property type="term" value="C:cytosol"/>
    <property type="evidence" value="ECO:0007669"/>
    <property type="project" value="TreeGrafter"/>
</dbReference>
<evidence type="ECO:0000256" key="4">
    <source>
        <dbReference type="ARBA" id="ARBA00007422"/>
    </source>
</evidence>
<dbReference type="UniPathway" id="UPA00138"/>
<dbReference type="GO" id="GO:0004807">
    <property type="term" value="F:triose-phosphate isomerase activity"/>
    <property type="evidence" value="ECO:0007669"/>
    <property type="project" value="UniProtKB-EC"/>
</dbReference>
<accession>A0A0C3AK40</accession>
<dbReference type="GO" id="GO:0019563">
    <property type="term" value="P:glycerol catabolic process"/>
    <property type="evidence" value="ECO:0007669"/>
    <property type="project" value="TreeGrafter"/>
</dbReference>
<keyword evidence="13" id="KW-1185">Reference proteome</keyword>
<dbReference type="CDD" id="cd00311">
    <property type="entry name" value="TIM"/>
    <property type="match status" value="1"/>
</dbReference>
<dbReference type="SUPFAM" id="SSF51351">
    <property type="entry name" value="Triosephosphate isomerase (TIM)"/>
    <property type="match status" value="1"/>
</dbReference>
<comment type="subunit">
    <text evidence="5">Homodimer.</text>
</comment>
<gene>
    <name evidence="12" type="ORF">PILCRDRAFT_828385</name>
</gene>
<keyword evidence="10 11" id="KW-0413">Isomerase</keyword>
<evidence type="ECO:0000256" key="3">
    <source>
        <dbReference type="ARBA" id="ARBA00004742"/>
    </source>
</evidence>
<evidence type="ECO:0000256" key="7">
    <source>
        <dbReference type="ARBA" id="ARBA00019397"/>
    </source>
</evidence>
<dbReference type="InterPro" id="IPR035990">
    <property type="entry name" value="TIM_sf"/>
</dbReference>
<evidence type="ECO:0000313" key="13">
    <source>
        <dbReference type="Proteomes" id="UP000054166"/>
    </source>
</evidence>
<dbReference type="Gene3D" id="3.20.20.70">
    <property type="entry name" value="Aldolase class I"/>
    <property type="match status" value="1"/>
</dbReference>
<comment type="similarity">
    <text evidence="4 11">Belongs to the triosephosphate isomerase family.</text>
</comment>
<comment type="pathway">
    <text evidence="3 11">Carbohydrate biosynthesis; gluconeogenesis.</text>
</comment>
<keyword evidence="8 11" id="KW-0312">Gluconeogenesis</keyword>
<reference evidence="13" key="2">
    <citation type="submission" date="2015-01" db="EMBL/GenBank/DDBJ databases">
        <title>Evolutionary Origins and Diversification of the Mycorrhizal Mutualists.</title>
        <authorList>
            <consortium name="DOE Joint Genome Institute"/>
            <consortium name="Mycorrhizal Genomics Consortium"/>
            <person name="Kohler A."/>
            <person name="Kuo A."/>
            <person name="Nagy L.G."/>
            <person name="Floudas D."/>
            <person name="Copeland A."/>
            <person name="Barry K.W."/>
            <person name="Cichocki N."/>
            <person name="Veneault-Fourrey C."/>
            <person name="LaButti K."/>
            <person name="Lindquist E.A."/>
            <person name="Lipzen A."/>
            <person name="Lundell T."/>
            <person name="Morin E."/>
            <person name="Murat C."/>
            <person name="Riley R."/>
            <person name="Ohm R."/>
            <person name="Sun H."/>
            <person name="Tunlid A."/>
            <person name="Henrissat B."/>
            <person name="Grigoriev I.V."/>
            <person name="Hibbett D.S."/>
            <person name="Martin F."/>
        </authorList>
    </citation>
    <scope>NUCLEOTIDE SEQUENCE [LARGE SCALE GENOMIC DNA]</scope>
    <source>
        <strain evidence="13">F 1598</strain>
    </source>
</reference>
<protein>
    <recommendedName>
        <fullName evidence="7 11">Triosephosphate isomerase</fullName>
        <ecNumber evidence="6 11">5.3.1.1</ecNumber>
    </recommendedName>
</protein>
<dbReference type="GO" id="GO:0046166">
    <property type="term" value="P:glyceraldehyde-3-phosphate biosynthetic process"/>
    <property type="evidence" value="ECO:0007669"/>
    <property type="project" value="TreeGrafter"/>
</dbReference>
<dbReference type="InterPro" id="IPR020861">
    <property type="entry name" value="Triosephosphate_isomerase_AS"/>
</dbReference>